<dbReference type="InterPro" id="IPR006427">
    <property type="entry name" value="Portal_HK97"/>
</dbReference>
<organism evidence="1 2">
    <name type="scientific">Lysinibacillus varians</name>
    <dbReference type="NCBI Taxonomy" id="1145276"/>
    <lineage>
        <taxon>Bacteria</taxon>
        <taxon>Bacillati</taxon>
        <taxon>Bacillota</taxon>
        <taxon>Bacilli</taxon>
        <taxon>Bacillales</taxon>
        <taxon>Bacillaceae</taxon>
        <taxon>Lysinibacillus</taxon>
    </lineage>
</organism>
<dbReference type="Proteomes" id="UP000308539">
    <property type="component" value="Unassembled WGS sequence"/>
</dbReference>
<gene>
    <name evidence="1" type="ORF">FC752_15085</name>
</gene>
<dbReference type="Pfam" id="PF04860">
    <property type="entry name" value="Phage_portal"/>
    <property type="match status" value="1"/>
</dbReference>
<comment type="caution">
    <text evidence="1">The sequence shown here is derived from an EMBL/GenBank/DDBJ whole genome shotgun (WGS) entry which is preliminary data.</text>
</comment>
<evidence type="ECO:0000313" key="1">
    <source>
        <dbReference type="EMBL" id="TKI60509.1"/>
    </source>
</evidence>
<dbReference type="InterPro" id="IPR006944">
    <property type="entry name" value="Phage/GTA_portal"/>
</dbReference>
<keyword evidence="2" id="KW-1185">Reference proteome</keyword>
<dbReference type="EMBL" id="SZPV01000031">
    <property type="protein sequence ID" value="TKI60509.1"/>
    <property type="molecule type" value="Genomic_DNA"/>
</dbReference>
<sequence>MGFLFTRSERKIRAETNESPIGLFMSGQDSSLLVNGYTKLSDNPEVQTAVHKIANLVSTMTIHLMENTDDGDVRIKNALSRKLDINPYSLMTRKTWVYNIIYSMLLDGRGNSVVYPVVEDGMISELIPLQPSKVNLLETNNGYSIRYGSRVFNYDEVLHFVYNPDPEYPWKGKGLQVVLKDLVHNLKQAAHTKKNFMSDKWKPPLIIAVDALTEELSSDDGREKILKKYVSDTDTGMPWVIPADLVKVEQIKPLTLNDLAINEAVELDKKTVAGLIGVPAFFMGIGQFNKDEYNNFIDTTILPIAKGIEQVLTKGLLYQPNWYFKLNPHSLYAYSITEIAAVYSDLYVKGLSPGNEVRDKVGLSPMNGLNELVMLENYIPADTIGLQKKLIQGGDNNE</sequence>
<reference evidence="1 2" key="1">
    <citation type="submission" date="2019-04" db="EMBL/GenBank/DDBJ databases">
        <title>Lysinibacillus genome sequencing.</title>
        <authorList>
            <person name="Dunlap C."/>
        </authorList>
    </citation>
    <scope>NUCLEOTIDE SEQUENCE [LARGE SCALE GENOMIC DNA]</scope>
    <source>
        <strain evidence="1 2">NBRC 109424</strain>
    </source>
</reference>
<evidence type="ECO:0000313" key="2">
    <source>
        <dbReference type="Proteomes" id="UP000308539"/>
    </source>
</evidence>
<dbReference type="RefSeq" id="WP_025220561.1">
    <property type="nucleotide sequence ID" value="NZ_CP006837.1"/>
</dbReference>
<accession>A0ABY2T8W1</accession>
<proteinExistence type="predicted"/>
<dbReference type="NCBIfam" id="TIGR01537">
    <property type="entry name" value="portal_HK97"/>
    <property type="match status" value="1"/>
</dbReference>
<protein>
    <submittedName>
        <fullName evidence="1">Phage portal protein</fullName>
    </submittedName>
</protein>
<name>A0ABY2T8W1_9BACI</name>